<evidence type="ECO:0000256" key="5">
    <source>
        <dbReference type="ARBA" id="ARBA00022842"/>
    </source>
</evidence>
<dbReference type="InterPro" id="IPR000086">
    <property type="entry name" value="NUDIX_hydrolase_dom"/>
</dbReference>
<dbReference type="EMBL" id="JATAAI010000010">
    <property type="protein sequence ID" value="KAK1743052.1"/>
    <property type="molecule type" value="Genomic_DNA"/>
</dbReference>
<feature type="region of interest" description="Disordered" evidence="7">
    <location>
        <begin position="102"/>
        <end position="122"/>
    </location>
</feature>
<evidence type="ECO:0000256" key="4">
    <source>
        <dbReference type="ARBA" id="ARBA00022801"/>
    </source>
</evidence>
<dbReference type="PANTHER" id="PTHR12992">
    <property type="entry name" value="NUDIX HYDROLASE"/>
    <property type="match status" value="1"/>
</dbReference>
<dbReference type="PROSITE" id="PS51462">
    <property type="entry name" value="NUDIX"/>
    <property type="match status" value="1"/>
</dbReference>
<keyword evidence="10" id="KW-1185">Reference proteome</keyword>
<keyword evidence="5" id="KW-0460">Magnesium</keyword>
<dbReference type="SUPFAM" id="SSF55811">
    <property type="entry name" value="Nudix"/>
    <property type="match status" value="1"/>
</dbReference>
<evidence type="ECO:0000256" key="1">
    <source>
        <dbReference type="ARBA" id="ARBA00001936"/>
    </source>
</evidence>
<gene>
    <name evidence="9" type="ORF">QTG54_006649</name>
</gene>
<protein>
    <submittedName>
        <fullName evidence="9">Coenzyme A diphosphatase</fullName>
        <ecNumber evidence="9">3.6.1.-</ecNumber>
    </submittedName>
</protein>
<name>A0AAD9DD88_9STRA</name>
<evidence type="ECO:0000256" key="6">
    <source>
        <dbReference type="ARBA" id="ARBA00023211"/>
    </source>
</evidence>
<evidence type="ECO:0000313" key="9">
    <source>
        <dbReference type="EMBL" id="KAK1743052.1"/>
    </source>
</evidence>
<dbReference type="Proteomes" id="UP001224775">
    <property type="component" value="Unassembled WGS sequence"/>
</dbReference>
<comment type="cofactor">
    <cofactor evidence="2">
        <name>Mg(2+)</name>
        <dbReference type="ChEBI" id="CHEBI:18420"/>
    </cofactor>
</comment>
<dbReference type="InterPro" id="IPR045121">
    <property type="entry name" value="CoAse"/>
</dbReference>
<dbReference type="GO" id="GO:0010945">
    <property type="term" value="F:coenzyme A diphosphatase activity"/>
    <property type="evidence" value="ECO:0007669"/>
    <property type="project" value="InterPro"/>
</dbReference>
<dbReference type="AlphaFoldDB" id="A0AAD9DD88"/>
<dbReference type="EC" id="3.6.1.-" evidence="9"/>
<evidence type="ECO:0000259" key="8">
    <source>
        <dbReference type="PROSITE" id="PS51462"/>
    </source>
</evidence>
<accession>A0AAD9DD88</accession>
<dbReference type="PANTHER" id="PTHR12992:SF11">
    <property type="entry name" value="MITOCHONDRIAL COENZYME A DIPHOSPHATASE NUDT8"/>
    <property type="match status" value="1"/>
</dbReference>
<proteinExistence type="predicted"/>
<evidence type="ECO:0000256" key="3">
    <source>
        <dbReference type="ARBA" id="ARBA00022723"/>
    </source>
</evidence>
<evidence type="ECO:0000313" key="10">
    <source>
        <dbReference type="Proteomes" id="UP001224775"/>
    </source>
</evidence>
<dbReference type="CDD" id="cd03426">
    <property type="entry name" value="NUDIX_CoAse_Nudt7"/>
    <property type="match status" value="1"/>
</dbReference>
<keyword evidence="4 9" id="KW-0378">Hydrolase</keyword>
<dbReference type="InterPro" id="IPR015797">
    <property type="entry name" value="NUDIX_hydrolase-like_dom_sf"/>
</dbReference>
<keyword evidence="3" id="KW-0479">Metal-binding</keyword>
<sequence length="345" mass="38496">MRAAQQSTSRLVLQPSTSLLLQNAAPRIASILSSFTNDDTTSSRHEGTEQLLVEDDVPTSSLAAKVKEEELRQWQTPHLPILTNLQLKMSLIEIERRRKLKQQTIQQQHDRSTKQSTSTTSSYKNQEAAILIPLCTVQGTPSILFTRRSATLSNHASQISFPGGYFDEQLDGIGDDGDRLVNTALRETQEELCYNTDLLPTSSLITILGRTQPVPSMQGKKVTPIIGMCNYDLPQHSTAEFERIFPGNPDEVDWIFTIPIRELMEGETSEPLERWSTSYSHHDEGKNNGKKRNVVMGPAFHIPECSKKREGDKIWGLTAIVLRPLLRKVFGPVFCGEGVGGNAKL</sequence>
<feature type="domain" description="Nudix hydrolase" evidence="8">
    <location>
        <begin position="124"/>
        <end position="280"/>
    </location>
</feature>
<evidence type="ECO:0000256" key="2">
    <source>
        <dbReference type="ARBA" id="ARBA00001946"/>
    </source>
</evidence>
<reference evidence="9" key="1">
    <citation type="submission" date="2023-06" db="EMBL/GenBank/DDBJ databases">
        <title>Survivors Of The Sea: Transcriptome response of Skeletonema marinoi to long-term dormancy.</title>
        <authorList>
            <person name="Pinder M.I.M."/>
            <person name="Kourtchenko O."/>
            <person name="Robertson E.K."/>
            <person name="Larsson T."/>
            <person name="Maumus F."/>
            <person name="Osuna-Cruz C.M."/>
            <person name="Vancaester E."/>
            <person name="Stenow R."/>
            <person name="Vandepoele K."/>
            <person name="Ploug H."/>
            <person name="Bruchert V."/>
            <person name="Godhe A."/>
            <person name="Topel M."/>
        </authorList>
    </citation>
    <scope>NUCLEOTIDE SEQUENCE</scope>
    <source>
        <strain evidence="9">R05AC</strain>
    </source>
</reference>
<comment type="caution">
    <text evidence="9">The sequence shown here is derived from an EMBL/GenBank/DDBJ whole genome shotgun (WGS) entry which is preliminary data.</text>
</comment>
<keyword evidence="6" id="KW-0464">Manganese</keyword>
<dbReference type="Gene3D" id="3.90.79.10">
    <property type="entry name" value="Nucleoside Triphosphate Pyrophosphohydrolase"/>
    <property type="match status" value="1"/>
</dbReference>
<dbReference type="GO" id="GO:0046872">
    <property type="term" value="F:metal ion binding"/>
    <property type="evidence" value="ECO:0007669"/>
    <property type="project" value="UniProtKB-KW"/>
</dbReference>
<comment type="cofactor">
    <cofactor evidence="1">
        <name>Mn(2+)</name>
        <dbReference type="ChEBI" id="CHEBI:29035"/>
    </cofactor>
</comment>
<organism evidence="9 10">
    <name type="scientific">Skeletonema marinoi</name>
    <dbReference type="NCBI Taxonomy" id="267567"/>
    <lineage>
        <taxon>Eukaryota</taxon>
        <taxon>Sar</taxon>
        <taxon>Stramenopiles</taxon>
        <taxon>Ochrophyta</taxon>
        <taxon>Bacillariophyta</taxon>
        <taxon>Coscinodiscophyceae</taxon>
        <taxon>Thalassiosirophycidae</taxon>
        <taxon>Thalassiosirales</taxon>
        <taxon>Skeletonemataceae</taxon>
        <taxon>Skeletonema</taxon>
        <taxon>Skeletonema marinoi-dohrnii complex</taxon>
    </lineage>
</organism>
<evidence type="ECO:0000256" key="7">
    <source>
        <dbReference type="SAM" id="MobiDB-lite"/>
    </source>
</evidence>